<dbReference type="InterPro" id="IPR020590">
    <property type="entry name" value="Guanylate_kinase_CS"/>
</dbReference>
<dbReference type="EC" id="2.7.4.8" evidence="2"/>
<dbReference type="FunFam" id="3.40.50.300:FF:000776">
    <property type="entry name" value="Guanylate kinase 2"/>
    <property type="match status" value="1"/>
</dbReference>
<evidence type="ECO:0000256" key="2">
    <source>
        <dbReference type="ARBA" id="ARBA00012961"/>
    </source>
</evidence>
<dbReference type="SMART" id="SM00072">
    <property type="entry name" value="GuKc"/>
    <property type="match status" value="1"/>
</dbReference>
<organism evidence="10 11">
    <name type="scientific">Meira miltonrushii</name>
    <dbReference type="NCBI Taxonomy" id="1280837"/>
    <lineage>
        <taxon>Eukaryota</taxon>
        <taxon>Fungi</taxon>
        <taxon>Dikarya</taxon>
        <taxon>Basidiomycota</taxon>
        <taxon>Ustilaginomycotina</taxon>
        <taxon>Exobasidiomycetes</taxon>
        <taxon>Exobasidiales</taxon>
        <taxon>Brachybasidiaceae</taxon>
        <taxon>Meira</taxon>
    </lineage>
</organism>
<feature type="domain" description="Guanylate kinase-like" evidence="9">
    <location>
        <begin position="9"/>
        <end position="198"/>
    </location>
</feature>
<dbReference type="GeneID" id="37020071"/>
<dbReference type="PANTHER" id="PTHR23117">
    <property type="entry name" value="GUANYLATE KINASE-RELATED"/>
    <property type="match status" value="1"/>
</dbReference>
<dbReference type="CDD" id="cd00071">
    <property type="entry name" value="GMPK"/>
    <property type="match status" value="1"/>
</dbReference>
<evidence type="ECO:0000259" key="9">
    <source>
        <dbReference type="PROSITE" id="PS50052"/>
    </source>
</evidence>
<dbReference type="EMBL" id="KZ819602">
    <property type="protein sequence ID" value="PWN37660.1"/>
    <property type="molecule type" value="Genomic_DNA"/>
</dbReference>
<dbReference type="STRING" id="1280837.A0A316VJI3"/>
<dbReference type="PROSITE" id="PS00856">
    <property type="entry name" value="GUANYLATE_KINASE_1"/>
    <property type="match status" value="1"/>
</dbReference>
<dbReference type="NCBIfam" id="TIGR03263">
    <property type="entry name" value="guanyl_kin"/>
    <property type="match status" value="1"/>
</dbReference>
<evidence type="ECO:0000256" key="7">
    <source>
        <dbReference type="ARBA" id="ARBA00022840"/>
    </source>
</evidence>
<dbReference type="Gene3D" id="3.40.50.300">
    <property type="entry name" value="P-loop containing nucleotide triphosphate hydrolases"/>
    <property type="match status" value="1"/>
</dbReference>
<evidence type="ECO:0000256" key="6">
    <source>
        <dbReference type="ARBA" id="ARBA00022777"/>
    </source>
</evidence>
<gene>
    <name evidence="10" type="ORF">FA14DRAFT_159608</name>
</gene>
<dbReference type="Proteomes" id="UP000245771">
    <property type="component" value="Unassembled WGS sequence"/>
</dbReference>
<evidence type="ECO:0000313" key="11">
    <source>
        <dbReference type="Proteomes" id="UP000245771"/>
    </source>
</evidence>
<keyword evidence="4" id="KW-0808">Transferase</keyword>
<dbReference type="InParanoid" id="A0A316VJI3"/>
<dbReference type="InterPro" id="IPR017665">
    <property type="entry name" value="Guanylate_kinase"/>
</dbReference>
<dbReference type="AlphaFoldDB" id="A0A316VJI3"/>
<dbReference type="GO" id="GO:0005524">
    <property type="term" value="F:ATP binding"/>
    <property type="evidence" value="ECO:0007669"/>
    <property type="project" value="UniProtKB-KW"/>
</dbReference>
<dbReference type="InterPro" id="IPR027417">
    <property type="entry name" value="P-loop_NTPase"/>
</dbReference>
<evidence type="ECO:0000256" key="5">
    <source>
        <dbReference type="ARBA" id="ARBA00022741"/>
    </source>
</evidence>
<evidence type="ECO:0000256" key="8">
    <source>
        <dbReference type="ARBA" id="ARBA00030128"/>
    </source>
</evidence>
<dbReference type="PROSITE" id="PS50052">
    <property type="entry name" value="GUANYLATE_KINASE_2"/>
    <property type="match status" value="1"/>
</dbReference>
<dbReference type="InterPro" id="IPR008145">
    <property type="entry name" value="GK/Ca_channel_bsu"/>
</dbReference>
<accession>A0A316VJI3</accession>
<dbReference type="FunFam" id="3.30.63.10:FF:000002">
    <property type="entry name" value="Guanylate kinase 1"/>
    <property type="match status" value="1"/>
</dbReference>
<dbReference type="SUPFAM" id="SSF52540">
    <property type="entry name" value="P-loop containing nucleoside triphosphate hydrolases"/>
    <property type="match status" value="1"/>
</dbReference>
<dbReference type="RefSeq" id="XP_025357962.1">
    <property type="nucleotide sequence ID" value="XM_025498290.1"/>
</dbReference>
<dbReference type="GO" id="GO:0005829">
    <property type="term" value="C:cytosol"/>
    <property type="evidence" value="ECO:0007669"/>
    <property type="project" value="TreeGrafter"/>
</dbReference>
<reference evidence="10 11" key="1">
    <citation type="journal article" date="2018" name="Mol. Biol. Evol.">
        <title>Broad Genomic Sampling Reveals a Smut Pathogenic Ancestry of the Fungal Clade Ustilaginomycotina.</title>
        <authorList>
            <person name="Kijpornyongpan T."/>
            <person name="Mondo S.J."/>
            <person name="Barry K."/>
            <person name="Sandor L."/>
            <person name="Lee J."/>
            <person name="Lipzen A."/>
            <person name="Pangilinan J."/>
            <person name="LaButti K."/>
            <person name="Hainaut M."/>
            <person name="Henrissat B."/>
            <person name="Grigoriev I.V."/>
            <person name="Spatafora J.W."/>
            <person name="Aime M.C."/>
        </authorList>
    </citation>
    <scope>NUCLEOTIDE SEQUENCE [LARGE SCALE GENOMIC DNA]</scope>
    <source>
        <strain evidence="10 11">MCA 3882</strain>
    </source>
</reference>
<comment type="similarity">
    <text evidence="1">Belongs to the guanylate kinase family.</text>
</comment>
<proteinExistence type="inferred from homology"/>
<keyword evidence="5" id="KW-0547">Nucleotide-binding</keyword>
<keyword evidence="11" id="KW-1185">Reference proteome</keyword>
<protein>
    <recommendedName>
        <fullName evidence="3">Guanylate kinase</fullName>
        <ecNumber evidence="2">2.7.4.8</ecNumber>
    </recommendedName>
    <alternativeName>
        <fullName evidence="8">GMP kinase</fullName>
    </alternativeName>
</protein>
<evidence type="ECO:0000256" key="1">
    <source>
        <dbReference type="ARBA" id="ARBA00005790"/>
    </source>
</evidence>
<evidence type="ECO:0000313" key="10">
    <source>
        <dbReference type="EMBL" id="PWN37660.1"/>
    </source>
</evidence>
<evidence type="ECO:0000256" key="3">
    <source>
        <dbReference type="ARBA" id="ARBA00016296"/>
    </source>
</evidence>
<sequence>MSTNGSPSTQPVVLCGPSGVGKSTLIKRLFADEPDSFGFSVSHTTRSPRQGETEGVSYHYVTREAFEKLIAEGAFLEYAQFGGNYYGTSAKAVKDVSEPDPQTGKQKRALLDIDTQGVKLIKANHAYLNPLFIFIAPPSIGDLRKRLEGRGTETEDSITKRLAMAASELGYAREGNHDVIVLNDDVDRAYKIFKSAIDGKLEGKGDELPVEEEEERQLRQ</sequence>
<dbReference type="Pfam" id="PF00625">
    <property type="entry name" value="Guanylate_kin"/>
    <property type="match status" value="1"/>
</dbReference>
<keyword evidence="6 10" id="KW-0418">Kinase</keyword>
<name>A0A316VJI3_9BASI</name>
<dbReference type="OrthoDB" id="6334211at2759"/>
<dbReference type="PANTHER" id="PTHR23117:SF13">
    <property type="entry name" value="GUANYLATE KINASE"/>
    <property type="match status" value="1"/>
</dbReference>
<dbReference type="Gene3D" id="3.30.63.10">
    <property type="entry name" value="Guanylate Kinase phosphate binding domain"/>
    <property type="match status" value="1"/>
</dbReference>
<dbReference type="FunCoup" id="A0A316VJI3">
    <property type="interactions" value="335"/>
</dbReference>
<dbReference type="GO" id="GO:0004385">
    <property type="term" value="F:GMP kinase activity"/>
    <property type="evidence" value="ECO:0007669"/>
    <property type="project" value="UniProtKB-EC"/>
</dbReference>
<dbReference type="InterPro" id="IPR008144">
    <property type="entry name" value="Guanylate_kin-like_dom"/>
</dbReference>
<keyword evidence="7" id="KW-0067">ATP-binding</keyword>
<evidence type="ECO:0000256" key="4">
    <source>
        <dbReference type="ARBA" id="ARBA00022679"/>
    </source>
</evidence>